<gene>
    <name evidence="1" type="ORF">PVMG_06192</name>
</gene>
<sequence length="81" mass="9930">MPFECPVVDKSNNGKNLFEYRCGTDVFKRFYKEWDPDFKNYLNHINEINDPILRHISMYFVQHYIDGHHYYPRSTPRNRSN</sequence>
<evidence type="ECO:0000313" key="1">
    <source>
        <dbReference type="EMBL" id="KMZ89804.1"/>
    </source>
</evidence>
<dbReference type="EMBL" id="KQ235132">
    <property type="protein sequence ID" value="KMZ89804.1"/>
    <property type="molecule type" value="Genomic_DNA"/>
</dbReference>
<accession>A0A0J9T3X5</accession>
<proteinExistence type="predicted"/>
<evidence type="ECO:0000313" key="2">
    <source>
        <dbReference type="Proteomes" id="UP000053776"/>
    </source>
</evidence>
<organism evidence="1 2">
    <name type="scientific">Plasmodium vivax Mauritania I</name>
    <dbReference type="NCBI Taxonomy" id="1035515"/>
    <lineage>
        <taxon>Eukaryota</taxon>
        <taxon>Sar</taxon>
        <taxon>Alveolata</taxon>
        <taxon>Apicomplexa</taxon>
        <taxon>Aconoidasida</taxon>
        <taxon>Haemosporida</taxon>
        <taxon>Plasmodiidae</taxon>
        <taxon>Plasmodium</taxon>
        <taxon>Plasmodium (Plasmodium)</taxon>
    </lineage>
</organism>
<dbReference type="Proteomes" id="UP000053776">
    <property type="component" value="Unassembled WGS sequence"/>
</dbReference>
<dbReference type="AlphaFoldDB" id="A0A0J9T3X5"/>
<reference evidence="1 2" key="1">
    <citation type="submission" date="2011-08" db="EMBL/GenBank/DDBJ databases">
        <title>The Genome Sequence of Plasmodium vivax Mauritania I.</title>
        <authorList>
            <consortium name="The Broad Institute Genome Sequencing Platform"/>
            <consortium name="The Broad Institute Genome Sequencing Center for Infectious Disease"/>
            <person name="Neafsey D."/>
            <person name="Carlton J."/>
            <person name="Barnwell J."/>
            <person name="Collins W."/>
            <person name="Escalante A."/>
            <person name="Mullikin J."/>
            <person name="Saul A."/>
            <person name="Guigo R."/>
            <person name="Camara F."/>
            <person name="Young S.K."/>
            <person name="Zeng Q."/>
            <person name="Gargeya S."/>
            <person name="Fitzgerald M."/>
            <person name="Haas B."/>
            <person name="Abouelleil A."/>
            <person name="Alvarado L."/>
            <person name="Arachchi H.M."/>
            <person name="Berlin A."/>
            <person name="Brown A."/>
            <person name="Chapman S.B."/>
            <person name="Chen Z."/>
            <person name="Dunbar C."/>
            <person name="Freedman E."/>
            <person name="Gearin G."/>
            <person name="Gellesch M."/>
            <person name="Goldberg J."/>
            <person name="Griggs A."/>
            <person name="Gujja S."/>
            <person name="Heiman D."/>
            <person name="Howarth C."/>
            <person name="Larson L."/>
            <person name="Lui A."/>
            <person name="MacDonald P.J.P."/>
            <person name="Montmayeur A."/>
            <person name="Murphy C."/>
            <person name="Neiman D."/>
            <person name="Pearson M."/>
            <person name="Priest M."/>
            <person name="Roberts A."/>
            <person name="Saif S."/>
            <person name="Shea T."/>
            <person name="Shenoy N."/>
            <person name="Sisk P."/>
            <person name="Stolte C."/>
            <person name="Sykes S."/>
            <person name="Wortman J."/>
            <person name="Nusbaum C."/>
            <person name="Birren B."/>
        </authorList>
    </citation>
    <scope>NUCLEOTIDE SEQUENCE [LARGE SCALE GENOMIC DNA]</scope>
    <source>
        <strain evidence="1 2">Mauritania I</strain>
    </source>
</reference>
<name>A0A0J9T3X5_PLAVI</name>
<protein>
    <submittedName>
        <fullName evidence="1">Uncharacterized protein</fullName>
    </submittedName>
</protein>